<gene>
    <name evidence="6" type="ORF">HUE88_04920</name>
</gene>
<reference evidence="6 7" key="1">
    <citation type="submission" date="2020-05" db="EMBL/GenBank/DDBJ databases">
        <title>Sulfurimonas marisnigri, sp. nov., and Sulfurimonas baltica, sp. nov., manganese oxide reducing chemolithoautotrophs of the class Epsilonproteobacteria isolated from the pelagic redoxclines of the Black and Baltic Seas and emended description of the genus Sulfurimonas.</title>
        <authorList>
            <person name="Henkel J.V."/>
            <person name="Laudan C."/>
            <person name="Werner J."/>
            <person name="Neu T."/>
            <person name="Plewe S."/>
            <person name="Sproer C."/>
            <person name="Bunk B."/>
            <person name="Schulz-Vogt H.N."/>
        </authorList>
    </citation>
    <scope>NUCLEOTIDE SEQUENCE [LARGE SCALE GENOMIC DNA]</scope>
    <source>
        <strain evidence="6 7">GD2</strain>
    </source>
</reference>
<evidence type="ECO:0000259" key="3">
    <source>
        <dbReference type="Pfam" id="PF08220"/>
    </source>
</evidence>
<dbReference type="Gene3D" id="1.10.10.10">
    <property type="entry name" value="Winged helix-like DNA-binding domain superfamily/Winged helix DNA-binding domain"/>
    <property type="match status" value="1"/>
</dbReference>
<proteinExistence type="predicted"/>
<organism evidence="6 7">
    <name type="scientific">Candidatus Sulfurimonas baltica</name>
    <dbReference type="NCBI Taxonomy" id="2740404"/>
    <lineage>
        <taxon>Bacteria</taxon>
        <taxon>Pseudomonadati</taxon>
        <taxon>Campylobacterota</taxon>
        <taxon>Epsilonproteobacteria</taxon>
        <taxon>Campylobacterales</taxon>
        <taxon>Sulfurimonadaceae</taxon>
        <taxon>Sulfurimonas</taxon>
    </lineage>
</organism>
<dbReference type="InterPro" id="IPR026881">
    <property type="entry name" value="WYL_dom"/>
</dbReference>
<keyword evidence="1" id="KW-0805">Transcription regulation</keyword>
<dbReference type="PANTHER" id="PTHR34580:SF1">
    <property type="entry name" value="PROTEIN PAFC"/>
    <property type="match status" value="1"/>
</dbReference>
<accession>A0A7S7LX35</accession>
<dbReference type="Proteomes" id="UP000593994">
    <property type="component" value="Chromosome"/>
</dbReference>
<evidence type="ECO:0000256" key="1">
    <source>
        <dbReference type="ARBA" id="ARBA00023015"/>
    </source>
</evidence>
<dbReference type="AlphaFoldDB" id="A0A7S7LX35"/>
<keyword evidence="7" id="KW-1185">Reference proteome</keyword>
<dbReference type="Pfam" id="PF08220">
    <property type="entry name" value="HTH_DeoR"/>
    <property type="match status" value="1"/>
</dbReference>
<dbReference type="SUPFAM" id="SSF46785">
    <property type="entry name" value="Winged helix' DNA-binding domain"/>
    <property type="match status" value="1"/>
</dbReference>
<dbReference type="GO" id="GO:0003700">
    <property type="term" value="F:DNA-binding transcription factor activity"/>
    <property type="evidence" value="ECO:0007669"/>
    <property type="project" value="InterPro"/>
</dbReference>
<dbReference type="PANTHER" id="PTHR34580">
    <property type="match status" value="1"/>
</dbReference>
<dbReference type="KEGG" id="sbal:HUE88_04920"/>
<evidence type="ECO:0000256" key="2">
    <source>
        <dbReference type="ARBA" id="ARBA00023163"/>
    </source>
</evidence>
<dbReference type="RefSeq" id="WP_194371683.1">
    <property type="nucleotide sequence ID" value="NZ_CP054492.1"/>
</dbReference>
<protein>
    <submittedName>
        <fullName evidence="6">WYL domain-containing transcriptional regulator</fullName>
    </submittedName>
</protein>
<feature type="domain" description="WCX" evidence="5">
    <location>
        <begin position="225"/>
        <end position="299"/>
    </location>
</feature>
<dbReference type="PROSITE" id="PS52050">
    <property type="entry name" value="WYL"/>
    <property type="match status" value="1"/>
</dbReference>
<dbReference type="EMBL" id="CP054492">
    <property type="protein sequence ID" value="QOY53027.1"/>
    <property type="molecule type" value="Genomic_DNA"/>
</dbReference>
<dbReference type="Pfam" id="PF25583">
    <property type="entry name" value="WCX"/>
    <property type="match status" value="1"/>
</dbReference>
<feature type="domain" description="WYL" evidence="4">
    <location>
        <begin position="133"/>
        <end position="182"/>
    </location>
</feature>
<evidence type="ECO:0000259" key="4">
    <source>
        <dbReference type="Pfam" id="PF13280"/>
    </source>
</evidence>
<dbReference type="InterPro" id="IPR036390">
    <property type="entry name" value="WH_DNA-bd_sf"/>
</dbReference>
<evidence type="ECO:0000313" key="7">
    <source>
        <dbReference type="Proteomes" id="UP000593994"/>
    </source>
</evidence>
<dbReference type="InterPro" id="IPR036388">
    <property type="entry name" value="WH-like_DNA-bd_sf"/>
</dbReference>
<name>A0A7S7LX35_9BACT</name>
<keyword evidence="2" id="KW-0804">Transcription</keyword>
<dbReference type="InterPro" id="IPR001034">
    <property type="entry name" value="DeoR_HTH"/>
</dbReference>
<dbReference type="InterPro" id="IPR057727">
    <property type="entry name" value="WCX_dom"/>
</dbReference>
<dbReference type="InterPro" id="IPR051534">
    <property type="entry name" value="CBASS_pafABC_assoc_protein"/>
</dbReference>
<feature type="domain" description="HTH deoR-type" evidence="3">
    <location>
        <begin position="13"/>
        <end position="49"/>
    </location>
</feature>
<dbReference type="Pfam" id="PF13280">
    <property type="entry name" value="WYL"/>
    <property type="match status" value="1"/>
</dbReference>
<sequence>MGYKHDYDKILTRLTMILARLNDGESLSVKELSEEFNVSSKTIQRDFNERLSAFHIYQDKRKWKMQDGFSIEKTKSLQEQLVLDIIEKITEGIGGKFATTSHKLLSKIKNEDFNPIYTKLNIEDISDKFNEIQVIEKAIKDKTELECSYENEREGVFKATIQPLKIVNYEGFWYLVAFRDERIQKYYIKTLSNIQPTTQTFETDDEIEELLENSINIWFKADIEPFKVRIYADKIATKYFKRRALPTQTIETLSQDGTMEFNVKITDEMEIIPIIKYWIPHLRVLEPEWINDIIDEELKIYFNNRELNSDRS</sequence>
<evidence type="ECO:0000313" key="6">
    <source>
        <dbReference type="EMBL" id="QOY53027.1"/>
    </source>
</evidence>
<evidence type="ECO:0000259" key="5">
    <source>
        <dbReference type="Pfam" id="PF25583"/>
    </source>
</evidence>